<evidence type="ECO:0000256" key="7">
    <source>
        <dbReference type="ARBA" id="ARBA00022962"/>
    </source>
</evidence>
<dbReference type="InterPro" id="IPR006426">
    <property type="entry name" value="Asn_synth_AEB"/>
</dbReference>
<dbReference type="GO" id="GO:0005524">
    <property type="term" value="F:ATP binding"/>
    <property type="evidence" value="ECO:0007669"/>
    <property type="project" value="UniProtKB-KW"/>
</dbReference>
<feature type="domain" description="Glutamine amidotransferase type-2" evidence="11">
    <location>
        <begin position="1"/>
        <end position="203"/>
    </location>
</feature>
<feature type="binding site" evidence="9">
    <location>
        <position position="92"/>
    </location>
    <ligand>
        <name>L-glutamine</name>
        <dbReference type="ChEBI" id="CHEBI:58359"/>
    </ligand>
</feature>
<dbReference type="Proteomes" id="UP000676917">
    <property type="component" value="Unassembled WGS sequence"/>
</dbReference>
<dbReference type="PANTHER" id="PTHR43284">
    <property type="entry name" value="ASPARAGINE SYNTHETASE (GLUTAMINE-HYDROLYZING)"/>
    <property type="match status" value="1"/>
</dbReference>
<keyword evidence="5 9" id="KW-0067">ATP-binding</keyword>
<dbReference type="SUPFAM" id="SSF56235">
    <property type="entry name" value="N-terminal nucleophile aminohydrolases (Ntn hydrolases)"/>
    <property type="match status" value="1"/>
</dbReference>
<dbReference type="SUPFAM" id="SSF52402">
    <property type="entry name" value="Adenine nucleotide alpha hydrolases-like"/>
    <property type="match status" value="1"/>
</dbReference>
<dbReference type="InterPro" id="IPR029055">
    <property type="entry name" value="Ntn_hydrolases_N"/>
</dbReference>
<dbReference type="GO" id="GO:0006529">
    <property type="term" value="P:asparagine biosynthetic process"/>
    <property type="evidence" value="ECO:0007669"/>
    <property type="project" value="UniProtKB-KW"/>
</dbReference>
<organism evidence="12 13">
    <name type="scientific">Ornithinibacillus bavariensis</name>
    <dbReference type="NCBI Taxonomy" id="545502"/>
    <lineage>
        <taxon>Bacteria</taxon>
        <taxon>Bacillati</taxon>
        <taxon>Bacillota</taxon>
        <taxon>Bacilli</taxon>
        <taxon>Bacillales</taxon>
        <taxon>Bacillaceae</taxon>
        <taxon>Ornithinibacillus</taxon>
    </lineage>
</organism>
<reference evidence="12" key="1">
    <citation type="submission" date="2021-03" db="EMBL/GenBank/DDBJ databases">
        <title>Antimicrobial resistance genes in bacteria isolated from Japanese honey, and their potential for conferring macrolide and lincosamide resistance in the American foulbrood pathogen Paenibacillus larvae.</title>
        <authorList>
            <person name="Okamoto M."/>
            <person name="Kumagai M."/>
            <person name="Kanamori H."/>
            <person name="Takamatsu D."/>
        </authorList>
    </citation>
    <scope>NUCLEOTIDE SEQUENCE</scope>
    <source>
        <strain evidence="12">J43TS3</strain>
    </source>
</reference>
<dbReference type="NCBIfam" id="TIGR01536">
    <property type="entry name" value="asn_synth_AEB"/>
    <property type="match status" value="1"/>
</dbReference>
<dbReference type="InterPro" id="IPR014729">
    <property type="entry name" value="Rossmann-like_a/b/a_fold"/>
</dbReference>
<protein>
    <recommendedName>
        <fullName evidence="3">asparagine synthase (glutamine-hydrolyzing)</fullName>
        <ecNumber evidence="3">6.3.5.4</ecNumber>
    </recommendedName>
</protein>
<evidence type="ECO:0000256" key="8">
    <source>
        <dbReference type="ARBA" id="ARBA00048741"/>
    </source>
</evidence>
<accession>A0A920C5F7</accession>
<dbReference type="Gene3D" id="3.60.20.10">
    <property type="entry name" value="Glutamine Phosphoribosylpyrophosphate, subunit 1, domain 1"/>
    <property type="match status" value="1"/>
</dbReference>
<proteinExistence type="inferred from homology"/>
<comment type="catalytic activity">
    <reaction evidence="8">
        <text>L-aspartate + L-glutamine + ATP + H2O = L-asparagine + L-glutamate + AMP + diphosphate + H(+)</text>
        <dbReference type="Rhea" id="RHEA:12228"/>
        <dbReference type="ChEBI" id="CHEBI:15377"/>
        <dbReference type="ChEBI" id="CHEBI:15378"/>
        <dbReference type="ChEBI" id="CHEBI:29985"/>
        <dbReference type="ChEBI" id="CHEBI:29991"/>
        <dbReference type="ChEBI" id="CHEBI:30616"/>
        <dbReference type="ChEBI" id="CHEBI:33019"/>
        <dbReference type="ChEBI" id="CHEBI:58048"/>
        <dbReference type="ChEBI" id="CHEBI:58359"/>
        <dbReference type="ChEBI" id="CHEBI:456215"/>
        <dbReference type="EC" id="6.3.5.4"/>
    </reaction>
</comment>
<feature type="binding site" evidence="9">
    <location>
        <begin position="350"/>
        <end position="351"/>
    </location>
    <ligand>
        <name>ATP</name>
        <dbReference type="ChEBI" id="CHEBI:30616"/>
    </ligand>
</feature>
<evidence type="ECO:0000256" key="1">
    <source>
        <dbReference type="ARBA" id="ARBA00005187"/>
    </source>
</evidence>
<dbReference type="Gene3D" id="3.40.50.620">
    <property type="entry name" value="HUPs"/>
    <property type="match status" value="1"/>
</dbReference>
<keyword evidence="7" id="KW-0315">Glutamine amidotransferase</keyword>
<dbReference type="EMBL" id="BORP01000002">
    <property type="protein sequence ID" value="GIO26680.1"/>
    <property type="molecule type" value="Genomic_DNA"/>
</dbReference>
<evidence type="ECO:0000256" key="4">
    <source>
        <dbReference type="ARBA" id="ARBA00022741"/>
    </source>
</evidence>
<keyword evidence="6" id="KW-0028">Amino-acid biosynthesis</keyword>
<keyword evidence="13" id="KW-1185">Reference proteome</keyword>
<evidence type="ECO:0000256" key="2">
    <source>
        <dbReference type="ARBA" id="ARBA00005752"/>
    </source>
</evidence>
<dbReference type="Pfam" id="PF00733">
    <property type="entry name" value="Asn_synthase"/>
    <property type="match status" value="1"/>
</dbReference>
<dbReference type="CDD" id="cd01991">
    <property type="entry name" value="Asn_synthase_B_C"/>
    <property type="match status" value="1"/>
</dbReference>
<evidence type="ECO:0000256" key="10">
    <source>
        <dbReference type="PIRSR" id="PIRSR001589-3"/>
    </source>
</evidence>
<evidence type="ECO:0000313" key="12">
    <source>
        <dbReference type="EMBL" id="GIO26680.1"/>
    </source>
</evidence>
<keyword evidence="4 9" id="KW-0547">Nucleotide-binding</keyword>
<dbReference type="Pfam" id="PF13537">
    <property type="entry name" value="GATase_7"/>
    <property type="match status" value="1"/>
</dbReference>
<evidence type="ECO:0000256" key="9">
    <source>
        <dbReference type="PIRSR" id="PIRSR001589-2"/>
    </source>
</evidence>
<comment type="caution">
    <text evidence="12">The sequence shown here is derived from an EMBL/GenBank/DDBJ whole genome shotgun (WGS) entry which is preliminary data.</text>
</comment>
<dbReference type="InterPro" id="IPR051786">
    <property type="entry name" value="ASN_synthetase/amidase"/>
</dbReference>
<comment type="similarity">
    <text evidence="2">Belongs to the asparagine synthetase family.</text>
</comment>
<feature type="site" description="Important for beta-aspartyl-AMP intermediate formation" evidence="10">
    <location>
        <position position="352"/>
    </location>
</feature>
<dbReference type="CDD" id="cd00712">
    <property type="entry name" value="AsnB"/>
    <property type="match status" value="1"/>
</dbReference>
<dbReference type="PIRSF" id="PIRSF001589">
    <property type="entry name" value="Asn_synthetase_glu-h"/>
    <property type="match status" value="1"/>
</dbReference>
<evidence type="ECO:0000256" key="3">
    <source>
        <dbReference type="ARBA" id="ARBA00012737"/>
    </source>
</evidence>
<evidence type="ECO:0000259" key="11">
    <source>
        <dbReference type="PROSITE" id="PS51278"/>
    </source>
</evidence>
<dbReference type="PANTHER" id="PTHR43284:SF1">
    <property type="entry name" value="ASPARAGINE SYNTHETASE"/>
    <property type="match status" value="1"/>
</dbReference>
<name>A0A920C5F7_9BACI</name>
<dbReference type="AlphaFoldDB" id="A0A920C5F7"/>
<dbReference type="EC" id="6.3.5.4" evidence="3"/>
<feature type="binding site" evidence="9">
    <location>
        <position position="277"/>
    </location>
    <ligand>
        <name>ATP</name>
        <dbReference type="ChEBI" id="CHEBI:30616"/>
    </ligand>
</feature>
<dbReference type="GO" id="GO:0005829">
    <property type="term" value="C:cytosol"/>
    <property type="evidence" value="ECO:0007669"/>
    <property type="project" value="TreeGrafter"/>
</dbReference>
<keyword evidence="6" id="KW-0061">Asparagine biosynthesis</keyword>
<dbReference type="PROSITE" id="PS51278">
    <property type="entry name" value="GATASE_TYPE_2"/>
    <property type="match status" value="1"/>
</dbReference>
<dbReference type="InterPro" id="IPR001962">
    <property type="entry name" value="Asn_synthase"/>
</dbReference>
<evidence type="ECO:0000313" key="13">
    <source>
        <dbReference type="Proteomes" id="UP000676917"/>
    </source>
</evidence>
<evidence type="ECO:0000256" key="6">
    <source>
        <dbReference type="ARBA" id="ARBA00022888"/>
    </source>
</evidence>
<sequence>MVGFFGVLKLEENGRNVEQGGNAFDNTKNDDLNVFENEHIQLGLLGYLDQVDQPLIFGNNRYVLIWNGKIYNGKQLRQLLENRNYTFATTSDEEVIATLFLEYGVGSFREIRGMFSMIIWDKEEKKLYGARDPFGIKPLYYYDQESFLFSSEKQPITTYIGKLPLHEQALADYLSFQYVPPSVTLTEGILSLAPGHYFIKKMDKPVEKHRYFHATLKPVYGNENMIINRIQEALIDSVKVHLPAEVPSGVFLSGGIDSSLLASIARQIQPEIKTVSVGFEEEDYSELSIAQQTAEVLGVENISYTITPQEYIDVLPTVIKLLEEPLADPACVPLYVAAREASNYVKVVLSGEGADELFGGYNIYREFESLKLFNYIPNPLQRIIHWLSNILPDGMVGKSFLQRGTTPLNQRYIGNAKIFEEKEKELILVSKRSPRQSYLHITEELFAHVEGQHPTQQMQYIDIHTWLPGDILVKAERMTAAHLLDLRTPFLDKEVFEVARKIPVECKITDKTTKAILRKAATEFVPPHVVHRRKLGFPVPIRKWLREELVEWAKQIIHDSQTEDYLNKSYVKHLLEEHVTHKRDHARKIWTVLVFMLWHKIYIEDTEI</sequence>
<comment type="pathway">
    <text evidence="1">Amino-acid biosynthesis; L-asparagine biosynthesis; L-asparagine from L-aspartate (L-Gln route): step 1/1.</text>
</comment>
<dbReference type="InterPro" id="IPR033738">
    <property type="entry name" value="AsnB_N"/>
</dbReference>
<dbReference type="InterPro" id="IPR017932">
    <property type="entry name" value="GATase_2_dom"/>
</dbReference>
<dbReference type="GO" id="GO:0004066">
    <property type="term" value="F:asparagine synthase (glutamine-hydrolyzing) activity"/>
    <property type="evidence" value="ECO:0007669"/>
    <property type="project" value="UniProtKB-EC"/>
</dbReference>
<evidence type="ECO:0000256" key="5">
    <source>
        <dbReference type="ARBA" id="ARBA00022840"/>
    </source>
</evidence>
<gene>
    <name evidence="12" type="primary">ansB_1</name>
    <name evidence="12" type="ORF">J43TS3_12910</name>
</gene>
<dbReference type="RefSeq" id="WP_212920194.1">
    <property type="nucleotide sequence ID" value="NZ_BORP01000002.1"/>
</dbReference>